<protein>
    <submittedName>
        <fullName evidence="1">Type II toxin-antitoxin system RelE/ParE family toxin</fullName>
    </submittedName>
</protein>
<keyword evidence="2" id="KW-1185">Reference proteome</keyword>
<name>A0ABX1L1Z0_9LACO</name>
<organism evidence="1 2">
    <name type="scientific">Levilactobacillus tujiorum</name>
    <dbReference type="NCBI Taxonomy" id="2912243"/>
    <lineage>
        <taxon>Bacteria</taxon>
        <taxon>Bacillati</taxon>
        <taxon>Bacillota</taxon>
        <taxon>Bacilli</taxon>
        <taxon>Lactobacillales</taxon>
        <taxon>Lactobacillaceae</taxon>
        <taxon>Levilactobacillus</taxon>
    </lineage>
</organism>
<comment type="caution">
    <text evidence="1">The sequence shown here is derived from an EMBL/GenBank/DDBJ whole genome shotgun (WGS) entry which is preliminary data.</text>
</comment>
<gene>
    <name evidence="1" type="ORF">HEQ44_02545</name>
</gene>
<proteinExistence type="predicted"/>
<sequence length="115" mass="13697">MKRIHFVYSDQGSFDHFLDSLSDKDVAKLLRIMGWVQEKGIMLAIQMKWIKKLEDNLYELRSQQGNGIQRVIYFHLEGSEYVITHGFTKKTVKTPASEIKRGRRIRRLYIRKDDH</sequence>
<dbReference type="Proteomes" id="UP000707477">
    <property type="component" value="Unassembled WGS sequence"/>
</dbReference>
<evidence type="ECO:0000313" key="1">
    <source>
        <dbReference type="EMBL" id="NLR29056.1"/>
    </source>
</evidence>
<accession>A0ABX1L1Z0</accession>
<dbReference type="InterPro" id="IPR009241">
    <property type="entry name" value="HigB-like"/>
</dbReference>
<reference evidence="1 2" key="1">
    <citation type="submission" date="2020-03" db="EMBL/GenBank/DDBJ databases">
        <authorList>
            <person name="Zhang Z."/>
            <person name="Guo Z."/>
            <person name="Hou Q."/>
            <person name="Shen X."/>
        </authorList>
    </citation>
    <scope>NUCLEOTIDE SEQUENCE [LARGE SCALE GENOMIC DNA]</scope>
    <source>
        <strain evidence="1 2">HBUAS51329</strain>
    </source>
</reference>
<dbReference type="Pfam" id="PF05973">
    <property type="entry name" value="Gp49"/>
    <property type="match status" value="1"/>
</dbReference>
<evidence type="ECO:0000313" key="2">
    <source>
        <dbReference type="Proteomes" id="UP000707477"/>
    </source>
</evidence>
<dbReference type="EMBL" id="JAAVSD010000005">
    <property type="protein sequence ID" value="NLR29056.1"/>
    <property type="molecule type" value="Genomic_DNA"/>
</dbReference>